<comment type="subcellular location">
    <subcellularLocation>
        <location evidence="1 14">Cytoplasm</location>
    </subcellularLocation>
</comment>
<dbReference type="GO" id="GO:0008270">
    <property type="term" value="F:zinc ion binding"/>
    <property type="evidence" value="ECO:0007669"/>
    <property type="project" value="UniProtKB-UniRule"/>
</dbReference>
<dbReference type="GO" id="GO:0006260">
    <property type="term" value="P:DNA replication"/>
    <property type="evidence" value="ECO:0007669"/>
    <property type="project" value="UniProtKB-KW"/>
</dbReference>
<dbReference type="InterPro" id="IPR002939">
    <property type="entry name" value="DnaJ_C"/>
</dbReference>
<dbReference type="PROSITE" id="PS50076">
    <property type="entry name" value="DNAJ_2"/>
    <property type="match status" value="1"/>
</dbReference>
<dbReference type="InterPro" id="IPR001623">
    <property type="entry name" value="DnaJ_domain"/>
</dbReference>
<feature type="binding site" evidence="14">
    <location>
        <position position="204"/>
    </location>
    <ligand>
        <name>Zn(2+)</name>
        <dbReference type="ChEBI" id="CHEBI:29105"/>
        <label>1</label>
    </ligand>
</feature>
<accession>A0A2U8VP86</accession>
<feature type="binding site" evidence="14">
    <location>
        <position position="168"/>
    </location>
    <ligand>
        <name>Zn(2+)</name>
        <dbReference type="ChEBI" id="CHEBI:29105"/>
        <label>2</label>
    </ligand>
</feature>
<dbReference type="SUPFAM" id="SSF49493">
    <property type="entry name" value="HSP40/DnaJ peptide-binding domain"/>
    <property type="match status" value="2"/>
</dbReference>
<evidence type="ECO:0000256" key="13">
    <source>
        <dbReference type="ARBA" id="ARBA00067609"/>
    </source>
</evidence>
<gene>
    <name evidence="14 18" type="primary">dnaJ</name>
    <name evidence="18" type="ORF">DK427_05700</name>
</gene>
<evidence type="ECO:0000256" key="8">
    <source>
        <dbReference type="ARBA" id="ARBA00022833"/>
    </source>
</evidence>
<comment type="similarity">
    <text evidence="12 14">Belongs to the DnaJ family.</text>
</comment>
<dbReference type="KEGG" id="meti:DK427_05700"/>
<keyword evidence="3 14" id="KW-0963">Cytoplasm</keyword>
<dbReference type="GO" id="GO:0042026">
    <property type="term" value="P:protein refolding"/>
    <property type="evidence" value="ECO:0007669"/>
    <property type="project" value="TreeGrafter"/>
</dbReference>
<evidence type="ECO:0000256" key="1">
    <source>
        <dbReference type="ARBA" id="ARBA00004496"/>
    </source>
</evidence>
<dbReference type="HAMAP" id="MF_01152">
    <property type="entry name" value="DnaJ"/>
    <property type="match status" value="1"/>
</dbReference>
<dbReference type="GO" id="GO:0005524">
    <property type="term" value="F:ATP binding"/>
    <property type="evidence" value="ECO:0007669"/>
    <property type="project" value="InterPro"/>
</dbReference>
<evidence type="ECO:0000256" key="14">
    <source>
        <dbReference type="HAMAP-Rule" id="MF_01152"/>
    </source>
</evidence>
<dbReference type="OrthoDB" id="9779889at2"/>
<dbReference type="PANTHER" id="PTHR43096">
    <property type="entry name" value="DNAJ HOMOLOG 1, MITOCHONDRIAL-RELATED"/>
    <property type="match status" value="1"/>
</dbReference>
<reference evidence="18 19" key="1">
    <citation type="submission" date="2018-05" db="EMBL/GenBank/DDBJ databases">
        <title>Complete Genome Sequence of Methylobacterium sp. 17Sr1-43.</title>
        <authorList>
            <person name="Srinivasan S."/>
        </authorList>
    </citation>
    <scope>NUCLEOTIDE SEQUENCE [LARGE SCALE GENOMIC DNA]</scope>
    <source>
        <strain evidence="18 19">17Sr1-43</strain>
    </source>
</reference>
<dbReference type="GO" id="GO:0051082">
    <property type="term" value="F:unfolded protein binding"/>
    <property type="evidence" value="ECO:0007669"/>
    <property type="project" value="UniProtKB-UniRule"/>
</dbReference>
<feature type="binding site" evidence="14">
    <location>
        <position position="207"/>
    </location>
    <ligand>
        <name>Zn(2+)</name>
        <dbReference type="ChEBI" id="CHEBI:29105"/>
        <label>1</label>
    </ligand>
</feature>
<evidence type="ECO:0000256" key="2">
    <source>
        <dbReference type="ARBA" id="ARBA00011738"/>
    </source>
</evidence>
<feature type="domain" description="J" evidence="16">
    <location>
        <begin position="5"/>
        <end position="70"/>
    </location>
</feature>
<keyword evidence="4 14" id="KW-0235">DNA replication</keyword>
<dbReference type="RefSeq" id="WP_109950411.1">
    <property type="nucleotide sequence ID" value="NZ_CP029551.1"/>
</dbReference>
<feature type="repeat" description="CXXCXGXG motif" evidence="14">
    <location>
        <begin position="168"/>
        <end position="175"/>
    </location>
</feature>
<dbReference type="EMBL" id="CP029551">
    <property type="protein sequence ID" value="AWN35288.1"/>
    <property type="molecule type" value="Genomic_DNA"/>
</dbReference>
<feature type="binding site" evidence="14">
    <location>
        <position position="154"/>
    </location>
    <ligand>
        <name>Zn(2+)</name>
        <dbReference type="ChEBI" id="CHEBI:29105"/>
        <label>1</label>
    </ligand>
</feature>
<dbReference type="GO" id="GO:0005737">
    <property type="term" value="C:cytoplasm"/>
    <property type="evidence" value="ECO:0007669"/>
    <property type="project" value="UniProtKB-SubCell"/>
</dbReference>
<dbReference type="GO" id="GO:0009408">
    <property type="term" value="P:response to heat"/>
    <property type="evidence" value="ECO:0007669"/>
    <property type="project" value="InterPro"/>
</dbReference>
<dbReference type="Proteomes" id="UP000246058">
    <property type="component" value="Chromosome"/>
</dbReference>
<evidence type="ECO:0000256" key="12">
    <source>
        <dbReference type="ARBA" id="ARBA00061004"/>
    </source>
</evidence>
<dbReference type="Gene3D" id="2.10.230.10">
    <property type="entry name" value="Heat shock protein DnaJ, cysteine-rich domain"/>
    <property type="match status" value="1"/>
</dbReference>
<keyword evidence="8 14" id="KW-0862">Zinc</keyword>
<dbReference type="PANTHER" id="PTHR43096:SF48">
    <property type="entry name" value="CHAPERONE PROTEIN DNAJ"/>
    <property type="match status" value="1"/>
</dbReference>
<dbReference type="PROSITE" id="PS00636">
    <property type="entry name" value="DNAJ_1"/>
    <property type="match status" value="1"/>
</dbReference>
<evidence type="ECO:0000256" key="10">
    <source>
        <dbReference type="ARBA" id="ARBA00023186"/>
    </source>
</evidence>
<evidence type="ECO:0000313" key="19">
    <source>
        <dbReference type="Proteomes" id="UP000246058"/>
    </source>
</evidence>
<dbReference type="Pfam" id="PF01556">
    <property type="entry name" value="DnaJ_C"/>
    <property type="match status" value="1"/>
</dbReference>
<name>A0A2U8VP86_9HYPH</name>
<dbReference type="Gene3D" id="1.10.287.110">
    <property type="entry name" value="DnaJ domain"/>
    <property type="match status" value="1"/>
</dbReference>
<evidence type="ECO:0000256" key="15">
    <source>
        <dbReference type="PROSITE-ProRule" id="PRU00546"/>
    </source>
</evidence>
<evidence type="ECO:0000259" key="17">
    <source>
        <dbReference type="PROSITE" id="PS51188"/>
    </source>
</evidence>
<feature type="binding site" evidence="14">
    <location>
        <position position="193"/>
    </location>
    <ligand>
        <name>Zn(2+)</name>
        <dbReference type="ChEBI" id="CHEBI:29105"/>
        <label>2</label>
    </ligand>
</feature>
<dbReference type="CDD" id="cd06257">
    <property type="entry name" value="DnaJ"/>
    <property type="match status" value="1"/>
</dbReference>
<dbReference type="InterPro" id="IPR036410">
    <property type="entry name" value="HSP_DnaJ_Cys-rich_dom_sf"/>
</dbReference>
<feature type="binding site" evidence="14">
    <location>
        <position position="190"/>
    </location>
    <ligand>
        <name>Zn(2+)</name>
        <dbReference type="ChEBI" id="CHEBI:29105"/>
        <label>2</label>
    </ligand>
</feature>
<feature type="domain" description="CR-type" evidence="17">
    <location>
        <begin position="138"/>
        <end position="216"/>
    </location>
</feature>
<evidence type="ECO:0000259" key="16">
    <source>
        <dbReference type="PROSITE" id="PS50076"/>
    </source>
</evidence>
<evidence type="ECO:0000313" key="18">
    <source>
        <dbReference type="EMBL" id="AWN35288.1"/>
    </source>
</evidence>
<comment type="domain">
    <text evidence="14">The J domain is necessary and sufficient to stimulate DnaK ATPase activity. Zinc center 1 plays an important role in the autonomous, DnaK-independent chaperone activity of DnaJ. Zinc center 2 is essential for interaction with DnaK and for DnaJ activity.</text>
</comment>
<evidence type="ECO:0000256" key="3">
    <source>
        <dbReference type="ARBA" id="ARBA00022490"/>
    </source>
</evidence>
<dbReference type="FunFam" id="2.60.260.20:FF:000004">
    <property type="entry name" value="Molecular chaperone DnaJ"/>
    <property type="match status" value="1"/>
</dbReference>
<feature type="binding site" evidence="14">
    <location>
        <position position="171"/>
    </location>
    <ligand>
        <name>Zn(2+)</name>
        <dbReference type="ChEBI" id="CHEBI:29105"/>
        <label>2</label>
    </ligand>
</feature>
<evidence type="ECO:0000256" key="6">
    <source>
        <dbReference type="ARBA" id="ARBA00022737"/>
    </source>
</evidence>
<feature type="zinc finger region" description="CR-type" evidence="15">
    <location>
        <begin position="138"/>
        <end position="216"/>
    </location>
</feature>
<dbReference type="Pfam" id="PF00684">
    <property type="entry name" value="DnaJ_CXXCXGXG"/>
    <property type="match status" value="1"/>
</dbReference>
<comment type="subunit">
    <text evidence="2 14">Homodimer.</text>
</comment>
<protein>
    <recommendedName>
        <fullName evidence="13 14">Chaperone protein DnaJ</fullName>
    </recommendedName>
</protein>
<dbReference type="PRINTS" id="PR00625">
    <property type="entry name" value="JDOMAIN"/>
</dbReference>
<evidence type="ECO:0000256" key="5">
    <source>
        <dbReference type="ARBA" id="ARBA00022723"/>
    </source>
</evidence>
<dbReference type="InterPro" id="IPR012724">
    <property type="entry name" value="DnaJ"/>
</dbReference>
<dbReference type="Gene3D" id="2.60.260.20">
    <property type="entry name" value="Urease metallochaperone UreE, N-terminal domain"/>
    <property type="match status" value="2"/>
</dbReference>
<keyword evidence="5 14" id="KW-0479">Metal-binding</keyword>
<dbReference type="InterPro" id="IPR001305">
    <property type="entry name" value="HSP_DnaJ_Cys-rich_dom"/>
</dbReference>
<keyword evidence="19" id="KW-1185">Reference proteome</keyword>
<evidence type="ECO:0000256" key="11">
    <source>
        <dbReference type="ARBA" id="ARBA00053423"/>
    </source>
</evidence>
<comment type="function">
    <text evidence="11 14">Participates actively in the response to hyperosmotic and heat shock by preventing the aggregation of stress-denatured proteins and by disaggregating proteins, also in an autonomous, DnaK-independent fashion. Unfolded proteins bind initially to DnaJ; upon interaction with the DnaJ-bound protein, DnaK hydrolyzes its bound ATP, resulting in the formation of a stable complex. GrpE releases ADP from DnaK; ATP binding to DnaK triggers the release of the substrate protein, thus completing the reaction cycle. Several rounds of ATP-dependent interactions between DnaJ, DnaK and GrpE are required for fully efficient folding. Also involved, together with DnaK and GrpE, in the DNA replication of plasmids through activation of initiation proteins.</text>
</comment>
<dbReference type="SUPFAM" id="SSF57938">
    <property type="entry name" value="DnaJ/Hsp40 cysteine-rich domain"/>
    <property type="match status" value="1"/>
</dbReference>
<keyword evidence="9 14" id="KW-0346">Stress response</keyword>
<comment type="cofactor">
    <cofactor evidence="14">
        <name>Zn(2+)</name>
        <dbReference type="ChEBI" id="CHEBI:29105"/>
    </cofactor>
    <text evidence="14">Binds 2 Zn(2+) ions per monomer.</text>
</comment>
<keyword evidence="6 14" id="KW-0677">Repeat</keyword>
<sequence length="381" mass="41191">MSKRDYYEILGVERTATDGQMKTAFRKLAMTYHPDRNPGDKEAEIKFKEINEAYQCLSDGQKRAAYDRFGHAAFSQGGAGGPGFGNEFGDFMSDIFDNFFGDGRGGGQARGRGGAPGRERGADLRYNLEISLEEAFTGKTETIRIPTSITCETCAGSGAKPGSKPRTCSTCGGYGRVRAAQGFFAIERTCPNCHGRGEIVDDPCSACAGAGRVNRERTLSINVPAGVDDGLRIRLAGEGESGLRGGPAGDLYVFLSIKPHDFFQRDGADLFCRVPISMVTAALAGEITVPVIDGSQTQVRIPAGTQTAKQFRIKGKGMPVLRSREVGDLYIQVFVETPQNLTKRQRELLQEFDKTASDDNHPESTGFFSKVRDFFGGAAQA</sequence>
<dbReference type="SMART" id="SM00271">
    <property type="entry name" value="DnaJ"/>
    <property type="match status" value="1"/>
</dbReference>
<dbReference type="Pfam" id="PF00226">
    <property type="entry name" value="DnaJ"/>
    <property type="match status" value="1"/>
</dbReference>
<dbReference type="NCBIfam" id="NF008035">
    <property type="entry name" value="PRK10767.1"/>
    <property type="match status" value="1"/>
</dbReference>
<evidence type="ECO:0000256" key="4">
    <source>
        <dbReference type="ARBA" id="ARBA00022705"/>
    </source>
</evidence>
<evidence type="ECO:0000256" key="7">
    <source>
        <dbReference type="ARBA" id="ARBA00022771"/>
    </source>
</evidence>
<dbReference type="FunFam" id="2.10.230.10:FF:000002">
    <property type="entry name" value="Molecular chaperone DnaJ"/>
    <property type="match status" value="1"/>
</dbReference>
<feature type="repeat" description="CXXCXGXG motif" evidence="14">
    <location>
        <begin position="151"/>
        <end position="158"/>
    </location>
</feature>
<dbReference type="InterPro" id="IPR036869">
    <property type="entry name" value="J_dom_sf"/>
</dbReference>
<dbReference type="CDD" id="cd10747">
    <property type="entry name" value="DnaJ_C"/>
    <property type="match status" value="1"/>
</dbReference>
<dbReference type="SUPFAM" id="SSF46565">
    <property type="entry name" value="Chaperone J-domain"/>
    <property type="match status" value="1"/>
</dbReference>
<feature type="binding site" evidence="14">
    <location>
        <position position="151"/>
    </location>
    <ligand>
        <name>Zn(2+)</name>
        <dbReference type="ChEBI" id="CHEBI:29105"/>
        <label>1</label>
    </ligand>
</feature>
<evidence type="ECO:0000256" key="9">
    <source>
        <dbReference type="ARBA" id="ARBA00023016"/>
    </source>
</evidence>
<dbReference type="InterPro" id="IPR008971">
    <property type="entry name" value="HSP40/DnaJ_pept-bd"/>
</dbReference>
<keyword evidence="7 14" id="KW-0863">Zinc-finger</keyword>
<dbReference type="InterPro" id="IPR018253">
    <property type="entry name" value="DnaJ_domain_CS"/>
</dbReference>
<organism evidence="18 19">
    <name type="scientific">Methylobacterium radiodurans</name>
    <dbReference type="NCBI Taxonomy" id="2202828"/>
    <lineage>
        <taxon>Bacteria</taxon>
        <taxon>Pseudomonadati</taxon>
        <taxon>Pseudomonadota</taxon>
        <taxon>Alphaproteobacteria</taxon>
        <taxon>Hyphomicrobiales</taxon>
        <taxon>Methylobacteriaceae</taxon>
        <taxon>Methylobacterium</taxon>
    </lineage>
</organism>
<feature type="repeat" description="CXXCXGXG motif" evidence="14">
    <location>
        <begin position="204"/>
        <end position="211"/>
    </location>
</feature>
<keyword evidence="10 14" id="KW-0143">Chaperone</keyword>
<dbReference type="CDD" id="cd10719">
    <property type="entry name" value="DnaJ_zf"/>
    <property type="match status" value="1"/>
</dbReference>
<dbReference type="NCBIfam" id="TIGR02349">
    <property type="entry name" value="DnaJ_bact"/>
    <property type="match status" value="1"/>
</dbReference>
<dbReference type="FunFam" id="1.10.287.110:FF:000034">
    <property type="entry name" value="Chaperone protein DnaJ"/>
    <property type="match status" value="1"/>
</dbReference>
<proteinExistence type="inferred from homology"/>
<dbReference type="PROSITE" id="PS51188">
    <property type="entry name" value="ZF_CR"/>
    <property type="match status" value="1"/>
</dbReference>
<dbReference type="AlphaFoldDB" id="A0A2U8VP86"/>
<dbReference type="GO" id="GO:0031072">
    <property type="term" value="F:heat shock protein binding"/>
    <property type="evidence" value="ECO:0007669"/>
    <property type="project" value="InterPro"/>
</dbReference>
<feature type="repeat" description="CXXCXGXG motif" evidence="14">
    <location>
        <begin position="190"/>
        <end position="197"/>
    </location>
</feature>